<name>A0A4R7FKK7_9MICO</name>
<proteinExistence type="predicted"/>
<accession>A0A4R7FKK7</accession>
<dbReference type="RefSeq" id="WP_133766033.1">
    <property type="nucleotide sequence ID" value="NZ_BAAARP010000002.1"/>
</dbReference>
<sequence length="137" mass="15082">MTTIDAGFLAERYAAERLSDEDREEAVSALRREQAEGRLTEDELDDRLVQARTARTRGDLAPCFADLPESRVAREDVPTPARTSAWLVMALSPFAAVILFFATGFLISGGFAWSWLWFLLIPVAGIVGVALRGGPRQ</sequence>
<comment type="caution">
    <text evidence="3">The sequence shown here is derived from an EMBL/GenBank/DDBJ whole genome shotgun (WGS) entry which is preliminary data.</text>
</comment>
<dbReference type="OrthoDB" id="3534574at2"/>
<evidence type="ECO:0000259" key="2">
    <source>
        <dbReference type="Pfam" id="PF08044"/>
    </source>
</evidence>
<dbReference type="InterPro" id="IPR012551">
    <property type="entry name" value="DUF1707_SHOCT-like"/>
</dbReference>
<organism evidence="3 4">
    <name type="scientific">Amnibacterium kyonggiense</name>
    <dbReference type="NCBI Taxonomy" id="595671"/>
    <lineage>
        <taxon>Bacteria</taxon>
        <taxon>Bacillati</taxon>
        <taxon>Actinomycetota</taxon>
        <taxon>Actinomycetes</taxon>
        <taxon>Micrococcales</taxon>
        <taxon>Microbacteriaceae</taxon>
        <taxon>Amnibacterium</taxon>
    </lineage>
</organism>
<keyword evidence="1" id="KW-0472">Membrane</keyword>
<evidence type="ECO:0000313" key="4">
    <source>
        <dbReference type="Proteomes" id="UP000295344"/>
    </source>
</evidence>
<feature type="transmembrane region" description="Helical" evidence="1">
    <location>
        <begin position="84"/>
        <end position="107"/>
    </location>
</feature>
<reference evidence="3 4" key="1">
    <citation type="submission" date="2019-03" db="EMBL/GenBank/DDBJ databases">
        <title>Genomic Encyclopedia of Archaeal and Bacterial Type Strains, Phase II (KMG-II): from individual species to whole genera.</title>
        <authorList>
            <person name="Goeker M."/>
        </authorList>
    </citation>
    <scope>NUCLEOTIDE SEQUENCE [LARGE SCALE GENOMIC DNA]</scope>
    <source>
        <strain evidence="3 4">DSM 24782</strain>
    </source>
</reference>
<gene>
    <name evidence="3" type="ORF">CLV52_1824</name>
</gene>
<dbReference type="EMBL" id="SOAM01000002">
    <property type="protein sequence ID" value="TDS76885.1"/>
    <property type="molecule type" value="Genomic_DNA"/>
</dbReference>
<evidence type="ECO:0000256" key="1">
    <source>
        <dbReference type="SAM" id="Phobius"/>
    </source>
</evidence>
<feature type="transmembrane region" description="Helical" evidence="1">
    <location>
        <begin position="113"/>
        <end position="131"/>
    </location>
</feature>
<keyword evidence="1" id="KW-1133">Transmembrane helix</keyword>
<keyword evidence="4" id="KW-1185">Reference proteome</keyword>
<dbReference type="Pfam" id="PF08044">
    <property type="entry name" value="DUF1707"/>
    <property type="match status" value="1"/>
</dbReference>
<dbReference type="Proteomes" id="UP000295344">
    <property type="component" value="Unassembled WGS sequence"/>
</dbReference>
<feature type="domain" description="DUF1707" evidence="2">
    <location>
        <begin position="17"/>
        <end position="68"/>
    </location>
</feature>
<dbReference type="AlphaFoldDB" id="A0A4R7FKK7"/>
<keyword evidence="1" id="KW-0812">Transmembrane</keyword>
<evidence type="ECO:0000313" key="3">
    <source>
        <dbReference type="EMBL" id="TDS76885.1"/>
    </source>
</evidence>
<protein>
    <submittedName>
        <fullName evidence="3">Uncharacterized protein DUF1707</fullName>
    </submittedName>
</protein>